<evidence type="ECO:0000256" key="6">
    <source>
        <dbReference type="RuleBase" id="RU371123"/>
    </source>
</evidence>
<dbReference type="InterPro" id="IPR036774">
    <property type="entry name" value="ERV/ALR_sulphydryl_oxid_sf"/>
</dbReference>
<dbReference type="GO" id="GO:0005739">
    <property type="term" value="C:mitochondrion"/>
    <property type="evidence" value="ECO:0007669"/>
    <property type="project" value="TreeGrafter"/>
</dbReference>
<keyword evidence="6" id="KW-0472">Membrane</keyword>
<feature type="region of interest" description="Disordered" evidence="7">
    <location>
        <begin position="47"/>
        <end position="66"/>
    </location>
</feature>
<organism evidence="9 10">
    <name type="scientific">Torulaspora delbrueckii</name>
    <name type="common">Yeast</name>
    <name type="synonym">Candida colliculosa</name>
    <dbReference type="NCBI Taxonomy" id="4950"/>
    <lineage>
        <taxon>Eukaryota</taxon>
        <taxon>Fungi</taxon>
        <taxon>Dikarya</taxon>
        <taxon>Ascomycota</taxon>
        <taxon>Saccharomycotina</taxon>
        <taxon>Saccharomycetes</taxon>
        <taxon>Saccharomycetales</taxon>
        <taxon>Saccharomycetaceae</taxon>
        <taxon>Torulaspora</taxon>
    </lineage>
</organism>
<dbReference type="EMBL" id="HE616744">
    <property type="protein sequence ID" value="CCE91209.1"/>
    <property type="molecule type" value="Genomic_DNA"/>
</dbReference>
<dbReference type="HOGENOM" id="CLU_070631_2_2_1"/>
<evidence type="ECO:0000256" key="4">
    <source>
        <dbReference type="ARBA" id="ARBA00023002"/>
    </source>
</evidence>
<comment type="cofactor">
    <cofactor evidence="1 6">
        <name>FAD</name>
        <dbReference type="ChEBI" id="CHEBI:57692"/>
    </cofactor>
</comment>
<dbReference type="Proteomes" id="UP000005627">
    <property type="component" value="Chromosome 3"/>
</dbReference>
<dbReference type="GO" id="GO:0016971">
    <property type="term" value="F:flavin-dependent sulfhydryl oxidase activity"/>
    <property type="evidence" value="ECO:0007669"/>
    <property type="project" value="EnsemblFungi"/>
</dbReference>
<dbReference type="FunCoup" id="G8ZRR7">
    <property type="interactions" value="33"/>
</dbReference>
<dbReference type="eggNOG" id="KOG3355">
    <property type="taxonomic scope" value="Eukaryota"/>
</dbReference>
<dbReference type="FunFam" id="1.20.120.310:FF:000002">
    <property type="entry name" value="Sulfhydryl oxidase"/>
    <property type="match status" value="1"/>
</dbReference>
<evidence type="ECO:0000313" key="9">
    <source>
        <dbReference type="EMBL" id="CCE91209.1"/>
    </source>
</evidence>
<evidence type="ECO:0000313" key="10">
    <source>
        <dbReference type="Proteomes" id="UP000005627"/>
    </source>
</evidence>
<keyword evidence="10" id="KW-1185">Reference proteome</keyword>
<keyword evidence="5" id="KW-1015">Disulfide bond</keyword>
<dbReference type="SUPFAM" id="SSF69000">
    <property type="entry name" value="FAD-dependent thiol oxidase"/>
    <property type="match status" value="1"/>
</dbReference>
<gene>
    <name evidence="9" type="primary">TDEL0C03200</name>
    <name evidence="9" type="ORF">TDEL_0C03200</name>
</gene>
<dbReference type="InterPro" id="IPR039799">
    <property type="entry name" value="ALR/ERV"/>
</dbReference>
<evidence type="ECO:0000256" key="1">
    <source>
        <dbReference type="ARBA" id="ARBA00001974"/>
    </source>
</evidence>
<protein>
    <recommendedName>
        <fullName evidence="6">Sulfhydryl oxidase</fullName>
        <ecNumber evidence="6">1.8.3.2</ecNumber>
    </recommendedName>
</protein>
<dbReference type="RefSeq" id="XP_003680420.1">
    <property type="nucleotide sequence ID" value="XM_003680372.1"/>
</dbReference>
<keyword evidence="6" id="KW-1133">Transmembrane helix</keyword>
<dbReference type="GO" id="GO:0005789">
    <property type="term" value="C:endoplasmic reticulum membrane"/>
    <property type="evidence" value="ECO:0007669"/>
    <property type="project" value="EnsemblFungi"/>
</dbReference>
<dbReference type="InterPro" id="IPR017905">
    <property type="entry name" value="ERV/ALR_sulphydryl_oxidase"/>
</dbReference>
<comment type="catalytic activity">
    <reaction evidence="6">
        <text>2 R'C(R)SH + O2 = R'C(R)S-S(R)CR' + H2O2</text>
        <dbReference type="Rhea" id="RHEA:17357"/>
        <dbReference type="ChEBI" id="CHEBI:15379"/>
        <dbReference type="ChEBI" id="CHEBI:16240"/>
        <dbReference type="ChEBI" id="CHEBI:16520"/>
        <dbReference type="ChEBI" id="CHEBI:17412"/>
        <dbReference type="EC" id="1.8.3.2"/>
    </reaction>
</comment>
<dbReference type="GeneID" id="11500544"/>
<keyword evidence="3 6" id="KW-0274">FAD</keyword>
<dbReference type="AlphaFoldDB" id="G8ZRR7"/>
<dbReference type="KEGG" id="tdl:TDEL_0C03200"/>
<evidence type="ECO:0000256" key="2">
    <source>
        <dbReference type="ARBA" id="ARBA00022630"/>
    </source>
</evidence>
<reference evidence="9 10" key="1">
    <citation type="journal article" date="2011" name="Proc. Natl. Acad. Sci. U.S.A.">
        <title>Evolutionary erosion of yeast sex chromosomes by mating-type switching accidents.</title>
        <authorList>
            <person name="Gordon J.L."/>
            <person name="Armisen D."/>
            <person name="Proux-Wera E."/>
            <person name="Oheigeartaigh S.S."/>
            <person name="Byrne K.P."/>
            <person name="Wolfe K.H."/>
        </authorList>
    </citation>
    <scope>NUCLEOTIDE SEQUENCE [LARGE SCALE GENOMIC DNA]</scope>
    <source>
        <strain evidence="10">ATCC 10662 / CBS 1146 / NBRC 0425 / NCYC 2629 / NRRL Y-866</strain>
    </source>
</reference>
<dbReference type="PANTHER" id="PTHR12645:SF1">
    <property type="entry name" value="FAD-LINKED SULFHYDRYL OXIDASE ERV2"/>
    <property type="match status" value="1"/>
</dbReference>
<dbReference type="Gene3D" id="1.20.120.310">
    <property type="entry name" value="ERV/ALR sulfhydryl oxidase domain"/>
    <property type="match status" value="1"/>
</dbReference>
<evidence type="ECO:0000256" key="3">
    <source>
        <dbReference type="ARBA" id="ARBA00022827"/>
    </source>
</evidence>
<keyword evidence="2 6" id="KW-0285">Flavoprotein</keyword>
<name>G8ZRR7_TORDE</name>
<sequence>MKRVNLKSGHITRIIAALTIVGLWWFFSSSDLSYNKPSIDLLPVAQDEPKKATSNEKGTIMPSMPDKEAKEKLGRASWTYFHTLLARFPDEPTAEQSEKLKQFIELYAELYPCGECSYHFVKTLKRYPPQVSSRTAAALWGCSIHNIVNDYLGKEHYDCSTILEDYDCGCGDDEGKIKDDLKLDKVSLFKEGKQGG</sequence>
<dbReference type="STRING" id="1076872.G8ZRR7"/>
<accession>G8ZRR7</accession>
<proteinExistence type="predicted"/>
<evidence type="ECO:0000256" key="5">
    <source>
        <dbReference type="ARBA" id="ARBA00023157"/>
    </source>
</evidence>
<feature type="domain" description="ERV/ALR sulfhydryl oxidase" evidence="8">
    <location>
        <begin position="63"/>
        <end position="166"/>
    </location>
</feature>
<evidence type="ECO:0000259" key="8">
    <source>
        <dbReference type="PROSITE" id="PS51324"/>
    </source>
</evidence>
<dbReference type="PROSITE" id="PS51324">
    <property type="entry name" value="ERV_ALR"/>
    <property type="match status" value="1"/>
</dbReference>
<keyword evidence="4 6" id="KW-0560">Oxidoreductase</keyword>
<dbReference type="EC" id="1.8.3.2" evidence="6"/>
<keyword evidence="6" id="KW-0812">Transmembrane</keyword>
<dbReference type="GO" id="GO:0050660">
    <property type="term" value="F:flavin adenine dinucleotide binding"/>
    <property type="evidence" value="ECO:0007669"/>
    <property type="project" value="TreeGrafter"/>
</dbReference>
<evidence type="ECO:0000256" key="7">
    <source>
        <dbReference type="SAM" id="MobiDB-lite"/>
    </source>
</evidence>
<dbReference type="Pfam" id="PF04777">
    <property type="entry name" value="Evr1_Alr"/>
    <property type="match status" value="1"/>
</dbReference>
<dbReference type="GO" id="GO:0060904">
    <property type="term" value="P:regulation of protein folding in endoplasmic reticulum"/>
    <property type="evidence" value="ECO:0007669"/>
    <property type="project" value="EnsemblFungi"/>
</dbReference>
<dbReference type="PANTHER" id="PTHR12645">
    <property type="entry name" value="ALR/ERV"/>
    <property type="match status" value="1"/>
</dbReference>
<feature type="transmembrane region" description="Helical" evidence="6">
    <location>
        <begin position="12"/>
        <end position="28"/>
    </location>
</feature>
<dbReference type="OrthoDB" id="59470at2759"/>
<dbReference type="InParanoid" id="G8ZRR7"/>